<proteinExistence type="predicted"/>
<dbReference type="EMBL" id="JBIALX010000006">
    <property type="protein sequence ID" value="MFF0455224.1"/>
    <property type="molecule type" value="Genomic_DNA"/>
</dbReference>
<name>A0ABW6NJS2_9NOCA</name>
<evidence type="ECO:0000313" key="2">
    <source>
        <dbReference type="Proteomes" id="UP001601521"/>
    </source>
</evidence>
<organism evidence="1 2">
    <name type="scientific">Nocardia africana</name>
    <dbReference type="NCBI Taxonomy" id="134964"/>
    <lineage>
        <taxon>Bacteria</taxon>
        <taxon>Bacillati</taxon>
        <taxon>Actinomycetota</taxon>
        <taxon>Actinomycetes</taxon>
        <taxon>Mycobacteriales</taxon>
        <taxon>Nocardiaceae</taxon>
        <taxon>Nocardia</taxon>
    </lineage>
</organism>
<evidence type="ECO:0008006" key="3">
    <source>
        <dbReference type="Google" id="ProtNLM"/>
    </source>
</evidence>
<evidence type="ECO:0000313" key="1">
    <source>
        <dbReference type="EMBL" id="MFF0455224.1"/>
    </source>
</evidence>
<dbReference type="Proteomes" id="UP001601521">
    <property type="component" value="Unassembled WGS sequence"/>
</dbReference>
<gene>
    <name evidence="1" type="ORF">ACFYTH_17810</name>
</gene>
<sequence>MIRGQEWTGFEAAALQEAMRKSVRQFAELLGVETTTVSNWRSGLGAVKPRSGAQAILDTTYAQRASPEDRARFEQIVAEGEAAWRIRHSVSARRVPAVAAHTNDALTDLGPNRDTSGDHFAGSACRGWRAVDTLSADADDFKSLVTDIETAFWTAGNVDYAGPLRPIPALIAASRTVTRLNMVGEYSTLAVMLAPLITDLYRHTRESGPVERRIAWDALTQVAFDTSVVMRASGHLTLAWVAARAAEDAAQAIDSGSGCAAAAFVSSQVLLARPGSTKAALDCAEGTAAAVGSRARTASDVQTVGMLHLQAALATAAVGGDPRDHLDHAAEWAARLDSPMAIDRSSVIGNPTFDTANVALWKMTVAMEAREPEAVLTLAQKLKPQTLPTPGRASQYFVEVGRAAALRREYATSLDALLRAESIAPEHVRNMDTVHAVVGDMMRNAGRDLTSGDLGKLAQRVGVAID</sequence>
<accession>A0ABW6NJS2</accession>
<dbReference type="RefSeq" id="WP_387252094.1">
    <property type="nucleotide sequence ID" value="NZ_JBIALX010000006.1"/>
</dbReference>
<reference evidence="1 2" key="1">
    <citation type="submission" date="2024-10" db="EMBL/GenBank/DDBJ databases">
        <title>The Natural Products Discovery Center: Release of the First 8490 Sequenced Strains for Exploring Actinobacteria Biosynthetic Diversity.</title>
        <authorList>
            <person name="Kalkreuter E."/>
            <person name="Kautsar S.A."/>
            <person name="Yang D."/>
            <person name="Bader C.D."/>
            <person name="Teijaro C.N."/>
            <person name="Fluegel L."/>
            <person name="Davis C.M."/>
            <person name="Simpson J.R."/>
            <person name="Lauterbach L."/>
            <person name="Steele A.D."/>
            <person name="Gui C."/>
            <person name="Meng S."/>
            <person name="Li G."/>
            <person name="Viehrig K."/>
            <person name="Ye F."/>
            <person name="Su P."/>
            <person name="Kiefer A.F."/>
            <person name="Nichols A."/>
            <person name="Cepeda A.J."/>
            <person name="Yan W."/>
            <person name="Fan B."/>
            <person name="Jiang Y."/>
            <person name="Adhikari A."/>
            <person name="Zheng C.-J."/>
            <person name="Schuster L."/>
            <person name="Cowan T.M."/>
            <person name="Smanski M.J."/>
            <person name="Chevrette M.G."/>
            <person name="De Carvalho L.P.S."/>
            <person name="Shen B."/>
        </authorList>
    </citation>
    <scope>NUCLEOTIDE SEQUENCE [LARGE SCALE GENOMIC DNA]</scope>
    <source>
        <strain evidence="1 2">NPDC004550</strain>
    </source>
</reference>
<keyword evidence="2" id="KW-1185">Reference proteome</keyword>
<protein>
    <recommendedName>
        <fullName evidence="3">XRE family transcriptional regulator</fullName>
    </recommendedName>
</protein>
<comment type="caution">
    <text evidence="1">The sequence shown here is derived from an EMBL/GenBank/DDBJ whole genome shotgun (WGS) entry which is preliminary data.</text>
</comment>